<dbReference type="PANTHER" id="PTHR43445">
    <property type="entry name" value="UDP-N-ACETYLMURAMATE--L-ALANINE LIGASE-RELATED"/>
    <property type="match status" value="1"/>
</dbReference>
<keyword evidence="10 14" id="KW-0573">Peptidoglycan synthesis</keyword>
<dbReference type="InterPro" id="IPR004101">
    <property type="entry name" value="Mur_ligase_C"/>
</dbReference>
<comment type="catalytic activity">
    <reaction evidence="13 14">
        <text>UDP-N-acetyl-alpha-D-muramate + L-alanine + ATP = UDP-N-acetyl-alpha-D-muramoyl-L-alanine + ADP + phosphate + H(+)</text>
        <dbReference type="Rhea" id="RHEA:23372"/>
        <dbReference type="ChEBI" id="CHEBI:15378"/>
        <dbReference type="ChEBI" id="CHEBI:30616"/>
        <dbReference type="ChEBI" id="CHEBI:43474"/>
        <dbReference type="ChEBI" id="CHEBI:57972"/>
        <dbReference type="ChEBI" id="CHEBI:70757"/>
        <dbReference type="ChEBI" id="CHEBI:83898"/>
        <dbReference type="ChEBI" id="CHEBI:456216"/>
        <dbReference type="EC" id="6.3.2.8"/>
    </reaction>
</comment>
<dbReference type="InterPro" id="IPR050061">
    <property type="entry name" value="MurCDEF_pg_biosynth"/>
</dbReference>
<evidence type="ECO:0000256" key="13">
    <source>
        <dbReference type="ARBA" id="ARBA00047833"/>
    </source>
</evidence>
<keyword evidence="7 14" id="KW-0547">Nucleotide-binding</keyword>
<evidence type="ECO:0000256" key="14">
    <source>
        <dbReference type="HAMAP-Rule" id="MF_00046"/>
    </source>
</evidence>
<dbReference type="PANTHER" id="PTHR43445:SF3">
    <property type="entry name" value="UDP-N-ACETYLMURAMATE--L-ALANINE LIGASE"/>
    <property type="match status" value="1"/>
</dbReference>
<dbReference type="EC" id="6.3.2.8" evidence="3 14"/>
<dbReference type="UniPathway" id="UPA00219"/>
<dbReference type="GO" id="GO:0008360">
    <property type="term" value="P:regulation of cell shape"/>
    <property type="evidence" value="ECO:0007669"/>
    <property type="project" value="UniProtKB-KW"/>
</dbReference>
<evidence type="ECO:0000256" key="5">
    <source>
        <dbReference type="ARBA" id="ARBA00022598"/>
    </source>
</evidence>
<dbReference type="InterPro" id="IPR000713">
    <property type="entry name" value="Mur_ligase_N"/>
</dbReference>
<evidence type="ECO:0000256" key="11">
    <source>
        <dbReference type="ARBA" id="ARBA00023306"/>
    </source>
</evidence>
<dbReference type="AlphaFoldDB" id="A0A0G1WZB3"/>
<evidence type="ECO:0000259" key="16">
    <source>
        <dbReference type="Pfam" id="PF02875"/>
    </source>
</evidence>
<comment type="pathway">
    <text evidence="2 14">Cell wall biogenesis; peptidoglycan biosynthesis.</text>
</comment>
<keyword evidence="11 14" id="KW-0131">Cell cycle</keyword>
<keyword evidence="6 14" id="KW-0132">Cell division</keyword>
<evidence type="ECO:0000313" key="19">
    <source>
        <dbReference type="Proteomes" id="UP000034273"/>
    </source>
</evidence>
<comment type="function">
    <text evidence="14">Cell wall formation.</text>
</comment>
<keyword evidence="12 14" id="KW-0961">Cell wall biogenesis/degradation</keyword>
<evidence type="ECO:0000256" key="4">
    <source>
        <dbReference type="ARBA" id="ARBA00022490"/>
    </source>
</evidence>
<dbReference type="Gene3D" id="3.90.190.20">
    <property type="entry name" value="Mur ligase, C-terminal domain"/>
    <property type="match status" value="1"/>
</dbReference>
<gene>
    <name evidence="14" type="primary">murC</name>
    <name evidence="18" type="ORF">UY67_C0009G0009</name>
</gene>
<dbReference type="GO" id="GO:0051301">
    <property type="term" value="P:cell division"/>
    <property type="evidence" value="ECO:0007669"/>
    <property type="project" value="UniProtKB-KW"/>
</dbReference>
<reference evidence="18 19" key="1">
    <citation type="journal article" date="2015" name="Nature">
        <title>rRNA introns, odd ribosomes, and small enigmatic genomes across a large radiation of phyla.</title>
        <authorList>
            <person name="Brown C.T."/>
            <person name="Hug L.A."/>
            <person name="Thomas B.C."/>
            <person name="Sharon I."/>
            <person name="Castelle C.J."/>
            <person name="Singh A."/>
            <person name="Wilkins M.J."/>
            <person name="Williams K.H."/>
            <person name="Banfield J.F."/>
        </authorList>
    </citation>
    <scope>NUCLEOTIDE SEQUENCE [LARGE SCALE GENOMIC DNA]</scope>
</reference>
<keyword evidence="9 14" id="KW-0133">Cell shape</keyword>
<keyword evidence="4 14" id="KW-0963">Cytoplasm</keyword>
<accession>A0A0G1WZB3</accession>
<evidence type="ECO:0000256" key="1">
    <source>
        <dbReference type="ARBA" id="ARBA00004496"/>
    </source>
</evidence>
<feature type="domain" description="Mur ligase central" evidence="17">
    <location>
        <begin position="110"/>
        <end position="240"/>
    </location>
</feature>
<protein>
    <recommendedName>
        <fullName evidence="3 14">UDP-N-acetylmuramate--L-alanine ligase</fullName>
        <ecNumber evidence="3 14">6.3.2.8</ecNumber>
    </recommendedName>
    <alternativeName>
        <fullName evidence="14">UDP-N-acetylmuramoyl-L-alanine synthetase</fullName>
    </alternativeName>
</protein>
<sequence>MEIPRRIYMVGIGGIGMSALAQFLKHTGHDVSGSDREESPVVNMLIKKGIPVMVGHDAHNIPAHTELLIYSDAVYSDNPERMRAKGTGIPEMSYYEALGEVSRGRRTIAVTGTHGKTTTTGMLAAILQHCKKEPTAIIGSIIKDFGSNFLAGRSDIFVVEACEYRDHVLKLSPEILVITNIELDHTDYFPNLEALQETFKKAAERVPKHGVIVTMSNDSNIAPILQNVSARIVDFSKCGTYEVPHLIGEFNKMNACAAAAAAQAAFPDISQEAIAIALKNFKGSWRRFEYRGETPSGALVYDDYAHHPTAIRKTLEAAREKFPHKKIVVAFHPHLYSRTKSFLNEFAEALSLADHAIVAPIYAAREEPDPEISNHTVADAARSFGGNVEAMDSFDEIRDRLLLEDEGTLIITMGAGDIYKIAEQIAD</sequence>
<evidence type="ECO:0000256" key="2">
    <source>
        <dbReference type="ARBA" id="ARBA00004752"/>
    </source>
</evidence>
<dbReference type="GO" id="GO:0009252">
    <property type="term" value="P:peptidoglycan biosynthetic process"/>
    <property type="evidence" value="ECO:0007669"/>
    <property type="project" value="UniProtKB-UniRule"/>
</dbReference>
<keyword evidence="5 14" id="KW-0436">Ligase</keyword>
<dbReference type="InterPro" id="IPR013221">
    <property type="entry name" value="Mur_ligase_cen"/>
</dbReference>
<dbReference type="Pfam" id="PF08245">
    <property type="entry name" value="Mur_ligase_M"/>
    <property type="match status" value="1"/>
</dbReference>
<dbReference type="Proteomes" id="UP000034273">
    <property type="component" value="Unassembled WGS sequence"/>
</dbReference>
<evidence type="ECO:0000256" key="10">
    <source>
        <dbReference type="ARBA" id="ARBA00022984"/>
    </source>
</evidence>
<evidence type="ECO:0000256" key="7">
    <source>
        <dbReference type="ARBA" id="ARBA00022741"/>
    </source>
</evidence>
<feature type="binding site" evidence="14">
    <location>
        <begin position="112"/>
        <end position="118"/>
    </location>
    <ligand>
        <name>ATP</name>
        <dbReference type="ChEBI" id="CHEBI:30616"/>
    </ligand>
</feature>
<dbReference type="GO" id="GO:0008763">
    <property type="term" value="F:UDP-N-acetylmuramate-L-alanine ligase activity"/>
    <property type="evidence" value="ECO:0007669"/>
    <property type="project" value="UniProtKB-UniRule"/>
</dbReference>
<comment type="similarity">
    <text evidence="14">Belongs to the MurCDEF family.</text>
</comment>
<evidence type="ECO:0000256" key="6">
    <source>
        <dbReference type="ARBA" id="ARBA00022618"/>
    </source>
</evidence>
<dbReference type="GO" id="GO:0071555">
    <property type="term" value="P:cell wall organization"/>
    <property type="evidence" value="ECO:0007669"/>
    <property type="project" value="UniProtKB-KW"/>
</dbReference>
<dbReference type="HAMAP" id="MF_00046">
    <property type="entry name" value="MurC"/>
    <property type="match status" value="1"/>
</dbReference>
<dbReference type="Gene3D" id="3.40.1190.10">
    <property type="entry name" value="Mur-like, catalytic domain"/>
    <property type="match status" value="1"/>
</dbReference>
<proteinExistence type="inferred from homology"/>
<feature type="domain" description="Mur ligase C-terminal" evidence="16">
    <location>
        <begin position="286"/>
        <end position="416"/>
    </location>
</feature>
<dbReference type="STRING" id="1618671.UY67_C0009G0009"/>
<evidence type="ECO:0000256" key="3">
    <source>
        <dbReference type="ARBA" id="ARBA00012211"/>
    </source>
</evidence>
<comment type="subcellular location">
    <subcellularLocation>
        <location evidence="1 14">Cytoplasm</location>
    </subcellularLocation>
</comment>
<dbReference type="InterPro" id="IPR036565">
    <property type="entry name" value="Mur-like_cat_sf"/>
</dbReference>
<dbReference type="Gene3D" id="3.40.50.720">
    <property type="entry name" value="NAD(P)-binding Rossmann-like Domain"/>
    <property type="match status" value="1"/>
</dbReference>
<evidence type="ECO:0000256" key="12">
    <source>
        <dbReference type="ARBA" id="ARBA00023316"/>
    </source>
</evidence>
<dbReference type="SUPFAM" id="SSF53623">
    <property type="entry name" value="MurD-like peptide ligases, catalytic domain"/>
    <property type="match status" value="1"/>
</dbReference>
<dbReference type="EMBL" id="LCQW01000009">
    <property type="protein sequence ID" value="KKW24203.1"/>
    <property type="molecule type" value="Genomic_DNA"/>
</dbReference>
<dbReference type="PATRIC" id="fig|1618671.3.peg.407"/>
<evidence type="ECO:0000313" key="18">
    <source>
        <dbReference type="EMBL" id="KKW24203.1"/>
    </source>
</evidence>
<evidence type="ECO:0000256" key="8">
    <source>
        <dbReference type="ARBA" id="ARBA00022840"/>
    </source>
</evidence>
<feature type="domain" description="Mur ligase N-terminal catalytic" evidence="15">
    <location>
        <begin position="7"/>
        <end position="105"/>
    </location>
</feature>
<evidence type="ECO:0000256" key="9">
    <source>
        <dbReference type="ARBA" id="ARBA00022960"/>
    </source>
</evidence>
<keyword evidence="8 14" id="KW-0067">ATP-binding</keyword>
<dbReference type="InterPro" id="IPR036615">
    <property type="entry name" value="Mur_ligase_C_dom_sf"/>
</dbReference>
<evidence type="ECO:0000259" key="17">
    <source>
        <dbReference type="Pfam" id="PF08245"/>
    </source>
</evidence>
<dbReference type="SUPFAM" id="SSF53244">
    <property type="entry name" value="MurD-like peptide ligases, peptide-binding domain"/>
    <property type="match status" value="1"/>
</dbReference>
<dbReference type="GO" id="GO:0005737">
    <property type="term" value="C:cytoplasm"/>
    <property type="evidence" value="ECO:0007669"/>
    <property type="project" value="UniProtKB-SubCell"/>
</dbReference>
<dbReference type="Pfam" id="PF01225">
    <property type="entry name" value="Mur_ligase"/>
    <property type="match status" value="1"/>
</dbReference>
<evidence type="ECO:0000259" key="15">
    <source>
        <dbReference type="Pfam" id="PF01225"/>
    </source>
</evidence>
<dbReference type="Pfam" id="PF02875">
    <property type="entry name" value="Mur_ligase_C"/>
    <property type="match status" value="1"/>
</dbReference>
<dbReference type="GO" id="GO:0005524">
    <property type="term" value="F:ATP binding"/>
    <property type="evidence" value="ECO:0007669"/>
    <property type="project" value="UniProtKB-UniRule"/>
</dbReference>
<organism evidence="18 19">
    <name type="scientific">Candidatus Kaiserbacteria bacterium GW2011_GWA2_52_12</name>
    <dbReference type="NCBI Taxonomy" id="1618671"/>
    <lineage>
        <taxon>Bacteria</taxon>
        <taxon>Candidatus Kaiseribacteriota</taxon>
    </lineage>
</organism>
<dbReference type="InterPro" id="IPR005758">
    <property type="entry name" value="UDP-N-AcMur_Ala_ligase_MurC"/>
</dbReference>
<name>A0A0G1WZB3_9BACT</name>
<comment type="caution">
    <text evidence="18">The sequence shown here is derived from an EMBL/GenBank/DDBJ whole genome shotgun (WGS) entry which is preliminary data.</text>
</comment>
<dbReference type="SUPFAM" id="SSF51984">
    <property type="entry name" value="MurCD N-terminal domain"/>
    <property type="match status" value="1"/>
</dbReference>